<sequence>MNNYLHNACRFRIHITLQTYKVIVQISHAVAANAELKKRKAPFSTQTRTKSSSRYFCCSLSAKALMRSSIKLNGIRTWSKNGLYRSGTEYSFKLCRVKNYCDVDRLRFMGNANKCI</sequence>
<evidence type="ECO:0000313" key="2">
    <source>
        <dbReference type="Proteomes" id="UP000054632"/>
    </source>
</evidence>
<organism evidence="1 2">
    <name type="scientific">Trichinella pseudospiralis</name>
    <name type="common">Parasitic roundworm</name>
    <dbReference type="NCBI Taxonomy" id="6337"/>
    <lineage>
        <taxon>Eukaryota</taxon>
        <taxon>Metazoa</taxon>
        <taxon>Ecdysozoa</taxon>
        <taxon>Nematoda</taxon>
        <taxon>Enoplea</taxon>
        <taxon>Dorylaimia</taxon>
        <taxon>Trichinellida</taxon>
        <taxon>Trichinellidae</taxon>
        <taxon>Trichinella</taxon>
    </lineage>
</organism>
<gene>
    <name evidence="1" type="ORF">T4A_13729</name>
</gene>
<dbReference type="EMBL" id="JYDR01000174">
    <property type="protein sequence ID" value="KRY66303.1"/>
    <property type="molecule type" value="Genomic_DNA"/>
</dbReference>
<evidence type="ECO:0000313" key="1">
    <source>
        <dbReference type="EMBL" id="KRY66303.1"/>
    </source>
</evidence>
<dbReference type="Proteomes" id="UP000054632">
    <property type="component" value="Unassembled WGS sequence"/>
</dbReference>
<accession>A0A0V1DXL1</accession>
<proteinExistence type="predicted"/>
<comment type="caution">
    <text evidence="1">The sequence shown here is derived from an EMBL/GenBank/DDBJ whole genome shotgun (WGS) entry which is preliminary data.</text>
</comment>
<reference evidence="1 2" key="1">
    <citation type="submission" date="2015-01" db="EMBL/GenBank/DDBJ databases">
        <title>Evolution of Trichinella species and genotypes.</title>
        <authorList>
            <person name="Korhonen P.K."/>
            <person name="Edoardo P."/>
            <person name="Giuseppe L.R."/>
            <person name="Gasser R.B."/>
        </authorList>
    </citation>
    <scope>NUCLEOTIDE SEQUENCE [LARGE SCALE GENOMIC DNA]</scope>
    <source>
        <strain evidence="1">ISS13</strain>
    </source>
</reference>
<name>A0A0V1DXL1_TRIPS</name>
<protein>
    <submittedName>
        <fullName evidence="1">Uncharacterized protein</fullName>
    </submittedName>
</protein>
<dbReference type="AlphaFoldDB" id="A0A0V1DXL1"/>